<dbReference type="GO" id="GO:0003700">
    <property type="term" value="F:DNA-binding transcription factor activity"/>
    <property type="evidence" value="ECO:0007669"/>
    <property type="project" value="TreeGrafter"/>
</dbReference>
<dbReference type="GO" id="GO:0005829">
    <property type="term" value="C:cytosol"/>
    <property type="evidence" value="ECO:0007669"/>
    <property type="project" value="TreeGrafter"/>
</dbReference>
<sequence length="77" mass="8961">MQFYNMIENEQQEIVKTIGEKIREKRLQLNLSQESVSNEAAIPRNQVGRIERGEINTSITTLGKICKVLKIELRELF</sequence>
<evidence type="ECO:0000256" key="1">
    <source>
        <dbReference type="ARBA" id="ARBA00023125"/>
    </source>
</evidence>
<feature type="domain" description="HTH cro/C1-type" evidence="2">
    <location>
        <begin position="22"/>
        <end position="76"/>
    </location>
</feature>
<dbReference type="eggNOG" id="COG1396">
    <property type="taxonomic scope" value="Bacteria"/>
</dbReference>
<organism evidence="3 4">
    <name type="scientific">Flavobacterium limnosediminis JC2902</name>
    <dbReference type="NCBI Taxonomy" id="1341181"/>
    <lineage>
        <taxon>Bacteria</taxon>
        <taxon>Pseudomonadati</taxon>
        <taxon>Bacteroidota</taxon>
        <taxon>Flavobacteriia</taxon>
        <taxon>Flavobacteriales</taxon>
        <taxon>Flavobacteriaceae</taxon>
        <taxon>Flavobacterium</taxon>
    </lineage>
</organism>
<dbReference type="RefSeq" id="WP_023580441.1">
    <property type="nucleotide sequence ID" value="NZ_AVGG01000019.1"/>
</dbReference>
<dbReference type="PANTHER" id="PTHR46797">
    <property type="entry name" value="HTH-TYPE TRANSCRIPTIONAL REGULATOR"/>
    <property type="match status" value="1"/>
</dbReference>
<proteinExistence type="predicted"/>
<comment type="caution">
    <text evidence="3">The sequence shown here is derived from an EMBL/GenBank/DDBJ whole genome shotgun (WGS) entry which is preliminary data.</text>
</comment>
<dbReference type="InterPro" id="IPR010982">
    <property type="entry name" value="Lambda_DNA-bd_dom_sf"/>
</dbReference>
<reference evidence="3 4" key="1">
    <citation type="submission" date="2013-08" db="EMBL/GenBank/DDBJ databases">
        <title>Flavobacterium limnosediminis JC2902 genome sequencing.</title>
        <authorList>
            <person name="Lee K."/>
            <person name="Yi H."/>
            <person name="Park S."/>
            <person name="Chun J."/>
        </authorList>
    </citation>
    <scope>NUCLEOTIDE SEQUENCE [LARGE SCALE GENOMIC DNA]</scope>
    <source>
        <strain evidence="3 4">JC2902</strain>
    </source>
</reference>
<gene>
    <name evidence="3" type="ORF">FLJC2902T_28950</name>
</gene>
<dbReference type="CDD" id="cd00093">
    <property type="entry name" value="HTH_XRE"/>
    <property type="match status" value="1"/>
</dbReference>
<evidence type="ECO:0000313" key="4">
    <source>
        <dbReference type="Proteomes" id="UP000018004"/>
    </source>
</evidence>
<dbReference type="PANTHER" id="PTHR46797:SF1">
    <property type="entry name" value="METHYLPHOSPHONATE SYNTHASE"/>
    <property type="match status" value="1"/>
</dbReference>
<evidence type="ECO:0000313" key="3">
    <source>
        <dbReference type="EMBL" id="ESU26408.1"/>
    </source>
</evidence>
<dbReference type="SUPFAM" id="SSF47413">
    <property type="entry name" value="lambda repressor-like DNA-binding domains"/>
    <property type="match status" value="1"/>
</dbReference>
<dbReference type="GO" id="GO:0003677">
    <property type="term" value="F:DNA binding"/>
    <property type="evidence" value="ECO:0007669"/>
    <property type="project" value="UniProtKB-KW"/>
</dbReference>
<dbReference type="InterPro" id="IPR001387">
    <property type="entry name" value="Cro/C1-type_HTH"/>
</dbReference>
<dbReference type="EMBL" id="AVGG01000019">
    <property type="protein sequence ID" value="ESU26408.1"/>
    <property type="molecule type" value="Genomic_DNA"/>
</dbReference>
<dbReference type="Pfam" id="PF01381">
    <property type="entry name" value="HTH_3"/>
    <property type="match status" value="1"/>
</dbReference>
<dbReference type="InterPro" id="IPR050807">
    <property type="entry name" value="TransReg_Diox_bact_type"/>
</dbReference>
<dbReference type="OrthoDB" id="680346at2"/>
<dbReference type="STRING" id="1341181.FLJC2902T_28950"/>
<evidence type="ECO:0000259" key="2">
    <source>
        <dbReference type="PROSITE" id="PS50943"/>
    </source>
</evidence>
<name>V6SI79_9FLAO</name>
<keyword evidence="1" id="KW-0238">DNA-binding</keyword>
<dbReference type="PATRIC" id="fig|1341181.4.peg.2846"/>
<dbReference type="Proteomes" id="UP000018004">
    <property type="component" value="Unassembled WGS sequence"/>
</dbReference>
<dbReference type="SMART" id="SM00530">
    <property type="entry name" value="HTH_XRE"/>
    <property type="match status" value="1"/>
</dbReference>
<keyword evidence="4" id="KW-1185">Reference proteome</keyword>
<dbReference type="PROSITE" id="PS50943">
    <property type="entry name" value="HTH_CROC1"/>
    <property type="match status" value="1"/>
</dbReference>
<dbReference type="AlphaFoldDB" id="V6SI79"/>
<dbReference type="Gene3D" id="1.10.260.40">
    <property type="entry name" value="lambda repressor-like DNA-binding domains"/>
    <property type="match status" value="1"/>
</dbReference>
<protein>
    <recommendedName>
        <fullName evidence="2">HTH cro/C1-type domain-containing protein</fullName>
    </recommendedName>
</protein>
<accession>V6SI79</accession>